<evidence type="ECO:0000313" key="2">
    <source>
        <dbReference type="Proteomes" id="UP000027135"/>
    </source>
</evidence>
<reference evidence="1 2" key="1">
    <citation type="journal article" date="2014" name="Nat. Commun.">
        <title>Molecular traces of alternative social organization in a termite genome.</title>
        <authorList>
            <person name="Terrapon N."/>
            <person name="Li C."/>
            <person name="Robertson H.M."/>
            <person name="Ji L."/>
            <person name="Meng X."/>
            <person name="Booth W."/>
            <person name="Chen Z."/>
            <person name="Childers C.P."/>
            <person name="Glastad K.M."/>
            <person name="Gokhale K."/>
            <person name="Gowin J."/>
            <person name="Gronenberg W."/>
            <person name="Hermansen R.A."/>
            <person name="Hu H."/>
            <person name="Hunt B.G."/>
            <person name="Huylmans A.K."/>
            <person name="Khalil S.M."/>
            <person name="Mitchell R.D."/>
            <person name="Munoz-Torres M.C."/>
            <person name="Mustard J.A."/>
            <person name="Pan H."/>
            <person name="Reese J.T."/>
            <person name="Scharf M.E."/>
            <person name="Sun F."/>
            <person name="Vogel H."/>
            <person name="Xiao J."/>
            <person name="Yang W."/>
            <person name="Yang Z."/>
            <person name="Yang Z."/>
            <person name="Zhou J."/>
            <person name="Zhu J."/>
            <person name="Brent C.S."/>
            <person name="Elsik C.G."/>
            <person name="Goodisman M.A."/>
            <person name="Liberles D.A."/>
            <person name="Roe R.M."/>
            <person name="Vargo E.L."/>
            <person name="Vilcinskas A."/>
            <person name="Wang J."/>
            <person name="Bornberg-Bauer E."/>
            <person name="Korb J."/>
            <person name="Zhang G."/>
            <person name="Liebig J."/>
        </authorList>
    </citation>
    <scope>NUCLEOTIDE SEQUENCE [LARGE SCALE GENOMIC DNA]</scope>
    <source>
        <tissue evidence="1">Whole organism</tissue>
    </source>
</reference>
<dbReference type="EMBL" id="KK852657">
    <property type="protein sequence ID" value="KDR19211.1"/>
    <property type="molecule type" value="Genomic_DNA"/>
</dbReference>
<protein>
    <submittedName>
        <fullName evidence="1">Uncharacterized protein</fullName>
    </submittedName>
</protein>
<organism evidence="1 2">
    <name type="scientific">Zootermopsis nevadensis</name>
    <name type="common">Dampwood termite</name>
    <dbReference type="NCBI Taxonomy" id="136037"/>
    <lineage>
        <taxon>Eukaryota</taxon>
        <taxon>Metazoa</taxon>
        <taxon>Ecdysozoa</taxon>
        <taxon>Arthropoda</taxon>
        <taxon>Hexapoda</taxon>
        <taxon>Insecta</taxon>
        <taxon>Pterygota</taxon>
        <taxon>Neoptera</taxon>
        <taxon>Polyneoptera</taxon>
        <taxon>Dictyoptera</taxon>
        <taxon>Blattodea</taxon>
        <taxon>Blattoidea</taxon>
        <taxon>Termitoidae</taxon>
        <taxon>Termopsidae</taxon>
        <taxon>Zootermopsis</taxon>
    </lineage>
</organism>
<proteinExistence type="predicted"/>
<dbReference type="AlphaFoldDB" id="A0A067R7A7"/>
<keyword evidence="2" id="KW-1185">Reference proteome</keyword>
<sequence length="87" mass="9537">MLDSNFSGDERPCTLPFGLMLEVYTSDVLAECFGVRLLSYDFVSYLVVNDSYPLPYPSGSVSDALVSPPFLYLACRIAVSRPRASSS</sequence>
<dbReference type="InParanoid" id="A0A067R7A7"/>
<accession>A0A067R7A7</accession>
<name>A0A067R7A7_ZOONE</name>
<dbReference type="Proteomes" id="UP000027135">
    <property type="component" value="Unassembled WGS sequence"/>
</dbReference>
<gene>
    <name evidence="1" type="ORF">L798_06266</name>
</gene>
<evidence type="ECO:0000313" key="1">
    <source>
        <dbReference type="EMBL" id="KDR19211.1"/>
    </source>
</evidence>